<organism evidence="1 2">
    <name type="scientific">Eubacterium aggregans</name>
    <dbReference type="NCBI Taxonomy" id="81409"/>
    <lineage>
        <taxon>Bacteria</taxon>
        <taxon>Bacillati</taxon>
        <taxon>Bacillota</taxon>
        <taxon>Clostridia</taxon>
        <taxon>Eubacteriales</taxon>
        <taxon>Eubacteriaceae</taxon>
        <taxon>Eubacterium</taxon>
    </lineage>
</organism>
<keyword evidence="2" id="KW-1185">Reference proteome</keyword>
<protein>
    <submittedName>
        <fullName evidence="1">Uncharacterized protein</fullName>
    </submittedName>
</protein>
<reference evidence="1 2" key="1">
    <citation type="submission" date="2016-10" db="EMBL/GenBank/DDBJ databases">
        <authorList>
            <person name="de Groot N.N."/>
        </authorList>
    </citation>
    <scope>NUCLEOTIDE SEQUENCE [LARGE SCALE GENOMIC DNA]</scope>
    <source>
        <strain evidence="1 2">SR12</strain>
    </source>
</reference>
<dbReference type="AlphaFoldDB" id="A0A1H4E4X1"/>
<name>A0A1H4E4X1_9FIRM</name>
<proteinExistence type="predicted"/>
<evidence type="ECO:0000313" key="2">
    <source>
        <dbReference type="Proteomes" id="UP000199394"/>
    </source>
</evidence>
<evidence type="ECO:0000313" key="1">
    <source>
        <dbReference type="EMBL" id="SEA79887.1"/>
    </source>
</evidence>
<dbReference type="STRING" id="81409.SAMN04515656_13211"/>
<dbReference type="EMBL" id="FNRK01000032">
    <property type="protein sequence ID" value="SEA79887.1"/>
    <property type="molecule type" value="Genomic_DNA"/>
</dbReference>
<accession>A0A1H4E4X1</accession>
<sequence length="77" mass="8516">MLGGRALFLGLGMVVGRWGEVSASDGELDIYFHFVCLRIRTWSVTESANTFEHSQVRPDADLRERYVHPAFGSGTAA</sequence>
<dbReference type="Proteomes" id="UP000199394">
    <property type="component" value="Unassembled WGS sequence"/>
</dbReference>
<gene>
    <name evidence="1" type="ORF">SAMN04515656_13211</name>
</gene>